<dbReference type="Pfam" id="PF20504">
    <property type="entry name" value="IntS14_C"/>
    <property type="match status" value="1"/>
</dbReference>
<protein>
    <submittedName>
        <fullName evidence="5">DUF4704 domain-containing protein</fullName>
    </submittedName>
</protein>
<sequence length="492" mass="54629">MPWMISIDWSFRMLRPSNDGNRSFFAHAQDTTKVFCKKLLEKNPSESVCVLTPSSTDPYLCSEFSSDLAYLEKTVDAYPEPGPKRFLHECVSDVLPTATKVQQRKLNVGGHFRVVIITDGGCDDYYTPQNATSTTESIAASFNSITCIIVSLSDSEISPEVSGLRQTFRDFLVISGSSCIKEPKNADVNMSDALTAALLQTQRCDFTGPAFVACGHLCSVVSLTPPLCLKNLNDPGTSLSQLFVEVFGFLNVTDISHPPISSRHTLVELEGHAELQTEGLLCTILAALSATTTVGMVNVYLQPRTKKPSVFKILDENPQHIKYPDGRVFLTHGFISRFSSKRDCLMLSLFPEDCKGLPWLGQFDFLAPVSDFAGPVLFNSAEYITPFPVREAENLSYKPSDNSDFQYVDWVHAPNGPTNDIGKILRLSKRLPEKSDLFFKELTRLKAAALALGWPDLLVTLKELLMENLQYDPDNHHAKEISNILTIDRPQS</sequence>
<name>A0A5K3FSV9_MESCO</name>
<dbReference type="InterPro" id="IPR039841">
    <property type="entry name" value="INTS14"/>
</dbReference>
<feature type="domain" description="Integrator complex subunit 14 beta-barrel" evidence="3">
    <location>
        <begin position="211"/>
        <end position="269"/>
    </location>
</feature>
<dbReference type="AlphaFoldDB" id="A0A5K3FSV9"/>
<dbReference type="Gene3D" id="3.40.50.410">
    <property type="entry name" value="von Willebrand factor, type A domain"/>
    <property type="match status" value="1"/>
</dbReference>
<proteinExistence type="predicted"/>
<dbReference type="GO" id="GO:0032039">
    <property type="term" value="C:integrator complex"/>
    <property type="evidence" value="ECO:0007669"/>
    <property type="project" value="InterPro"/>
</dbReference>
<evidence type="ECO:0000313" key="5">
    <source>
        <dbReference type="WBParaSite" id="MCU_011363-RA"/>
    </source>
</evidence>
<accession>A0A5K3FSV9</accession>
<reference evidence="5" key="1">
    <citation type="submission" date="2019-11" db="UniProtKB">
        <authorList>
            <consortium name="WormBaseParasite"/>
        </authorList>
    </citation>
    <scope>IDENTIFICATION</scope>
</reference>
<organism evidence="5">
    <name type="scientific">Mesocestoides corti</name>
    <name type="common">Flatworm</name>
    <dbReference type="NCBI Taxonomy" id="53468"/>
    <lineage>
        <taxon>Eukaryota</taxon>
        <taxon>Metazoa</taxon>
        <taxon>Spiralia</taxon>
        <taxon>Lophotrochozoa</taxon>
        <taxon>Platyhelminthes</taxon>
        <taxon>Cestoda</taxon>
        <taxon>Eucestoda</taxon>
        <taxon>Cyclophyllidea</taxon>
        <taxon>Mesocestoididae</taxon>
        <taxon>Mesocestoides</taxon>
    </lineage>
</organism>
<evidence type="ECO:0000259" key="3">
    <source>
        <dbReference type="Pfam" id="PF19435"/>
    </source>
</evidence>
<dbReference type="WBParaSite" id="MCU_011363-RA">
    <property type="protein sequence ID" value="MCU_011363-RA"/>
    <property type="gene ID" value="MCU_011363"/>
</dbReference>
<keyword evidence="2" id="KW-0539">Nucleus</keyword>
<evidence type="ECO:0000256" key="2">
    <source>
        <dbReference type="ARBA" id="ARBA00023242"/>
    </source>
</evidence>
<dbReference type="InterPro" id="IPR046471">
    <property type="entry name" value="IntS14_C"/>
</dbReference>
<dbReference type="PANTHER" id="PTHR13532:SF3">
    <property type="entry name" value="INTEGRATOR COMPLEX SUBUNIT 14"/>
    <property type="match status" value="1"/>
</dbReference>
<dbReference type="SUPFAM" id="SSF53300">
    <property type="entry name" value="vWA-like"/>
    <property type="match status" value="1"/>
</dbReference>
<evidence type="ECO:0000256" key="1">
    <source>
        <dbReference type="ARBA" id="ARBA00004123"/>
    </source>
</evidence>
<dbReference type="PANTHER" id="PTHR13532">
    <property type="match status" value="1"/>
</dbReference>
<dbReference type="InterPro" id="IPR045814">
    <property type="entry name" value="IntS14_b-barrel"/>
</dbReference>
<dbReference type="Pfam" id="PF19435">
    <property type="entry name" value="IntS14_b-barrel"/>
    <property type="match status" value="1"/>
</dbReference>
<comment type="subcellular location">
    <subcellularLocation>
        <location evidence="1">Nucleus</location>
    </subcellularLocation>
</comment>
<feature type="domain" description="Integrator complex subunit 14 C-terminal" evidence="4">
    <location>
        <begin position="410"/>
        <end position="477"/>
    </location>
</feature>
<dbReference type="InterPro" id="IPR036465">
    <property type="entry name" value="vWFA_dom_sf"/>
</dbReference>
<evidence type="ECO:0000259" key="4">
    <source>
        <dbReference type="Pfam" id="PF20504"/>
    </source>
</evidence>
<dbReference type="GO" id="GO:0034472">
    <property type="term" value="P:snRNA 3'-end processing"/>
    <property type="evidence" value="ECO:0007669"/>
    <property type="project" value="TreeGrafter"/>
</dbReference>